<gene>
    <name evidence="1" type="ORF">BJI67_14000</name>
</gene>
<evidence type="ECO:0000313" key="1">
    <source>
        <dbReference type="EMBL" id="AOV18026.1"/>
    </source>
</evidence>
<reference evidence="1 2" key="1">
    <citation type="submission" date="2016-09" db="EMBL/GenBank/DDBJ databases">
        <title>Acidihalobacter prosperus V6 (DSM14174).</title>
        <authorList>
            <person name="Khaleque H.N."/>
            <person name="Ramsay J.P."/>
            <person name="Murphy R.J.T."/>
            <person name="Kaksonen A.H."/>
            <person name="Boxall N.J."/>
            <person name="Watkin E.L.J."/>
        </authorList>
    </citation>
    <scope>NUCLEOTIDE SEQUENCE [LARGE SCALE GENOMIC DNA]</scope>
    <source>
        <strain evidence="1 2">V6</strain>
    </source>
</reference>
<dbReference type="Proteomes" id="UP000095342">
    <property type="component" value="Chromosome"/>
</dbReference>
<accession>A0A1D8KAR7</accession>
<dbReference type="AlphaFoldDB" id="A0A1D8KAR7"/>
<dbReference type="KEGG" id="aaeo:BJI67_14000"/>
<dbReference type="EMBL" id="CP017448">
    <property type="protein sequence ID" value="AOV18026.1"/>
    <property type="molecule type" value="Genomic_DNA"/>
</dbReference>
<sequence>MTDPLDDLERLALSAPSGATLLIAPAGHPLAERLQVHDGSTAQTAQSLLSNPPQRRYALALLADGLDDLSSDDGRRLIAGLRDLYAETLYCLASSERWPTPSMLALGLRPLASYPSSLALYHFDLYDYKRTPDWLNSRHWANPERWDKARW</sequence>
<dbReference type="InterPro" id="IPR046199">
    <property type="entry name" value="DUF6231"/>
</dbReference>
<keyword evidence="2" id="KW-1185">Reference proteome</keyword>
<name>A0A1D8KAR7_9GAMM</name>
<dbReference type="Pfam" id="PF19742">
    <property type="entry name" value="DUF6231"/>
    <property type="match status" value="1"/>
</dbReference>
<protein>
    <submittedName>
        <fullName evidence="1">Uncharacterized protein</fullName>
    </submittedName>
</protein>
<organism evidence="1 2">
    <name type="scientific">Acidihalobacter aeolianus</name>
    <dbReference type="NCBI Taxonomy" id="2792603"/>
    <lineage>
        <taxon>Bacteria</taxon>
        <taxon>Pseudomonadati</taxon>
        <taxon>Pseudomonadota</taxon>
        <taxon>Gammaproteobacteria</taxon>
        <taxon>Chromatiales</taxon>
        <taxon>Ectothiorhodospiraceae</taxon>
        <taxon>Acidihalobacter</taxon>
    </lineage>
</organism>
<dbReference type="RefSeq" id="WP_070073556.1">
    <property type="nucleotide sequence ID" value="NZ_CP017448.1"/>
</dbReference>
<proteinExistence type="predicted"/>
<evidence type="ECO:0000313" key="2">
    <source>
        <dbReference type="Proteomes" id="UP000095342"/>
    </source>
</evidence>